<organism evidence="1 2">
    <name type="scientific">Chelonia mydas</name>
    <name type="common">Green sea-turtle</name>
    <name type="synonym">Chelonia agassizi</name>
    <dbReference type="NCBI Taxonomy" id="8469"/>
    <lineage>
        <taxon>Eukaryota</taxon>
        <taxon>Metazoa</taxon>
        <taxon>Chordata</taxon>
        <taxon>Craniata</taxon>
        <taxon>Vertebrata</taxon>
        <taxon>Euteleostomi</taxon>
        <taxon>Archelosauria</taxon>
        <taxon>Testudinata</taxon>
        <taxon>Testudines</taxon>
        <taxon>Cryptodira</taxon>
        <taxon>Durocryptodira</taxon>
        <taxon>Americhelydia</taxon>
        <taxon>Chelonioidea</taxon>
        <taxon>Cheloniidae</taxon>
        <taxon>Chelonia</taxon>
    </lineage>
</organism>
<dbReference type="AlphaFoldDB" id="M7AKD2"/>
<protein>
    <submittedName>
        <fullName evidence="1">Uncharacterized protein</fullName>
    </submittedName>
</protein>
<proteinExistence type="predicted"/>
<dbReference type="Proteomes" id="UP000031443">
    <property type="component" value="Unassembled WGS sequence"/>
</dbReference>
<evidence type="ECO:0000313" key="2">
    <source>
        <dbReference type="Proteomes" id="UP000031443"/>
    </source>
</evidence>
<dbReference type="EMBL" id="KB587549">
    <property type="protein sequence ID" value="EMP25616.1"/>
    <property type="molecule type" value="Genomic_DNA"/>
</dbReference>
<name>M7AKD2_CHEMY</name>
<reference evidence="2" key="1">
    <citation type="journal article" date="2013" name="Nat. Genet.">
        <title>The draft genomes of soft-shell turtle and green sea turtle yield insights into the development and evolution of the turtle-specific body plan.</title>
        <authorList>
            <person name="Wang Z."/>
            <person name="Pascual-Anaya J."/>
            <person name="Zadissa A."/>
            <person name="Li W."/>
            <person name="Niimura Y."/>
            <person name="Huang Z."/>
            <person name="Li C."/>
            <person name="White S."/>
            <person name="Xiong Z."/>
            <person name="Fang D."/>
            <person name="Wang B."/>
            <person name="Ming Y."/>
            <person name="Chen Y."/>
            <person name="Zheng Y."/>
            <person name="Kuraku S."/>
            <person name="Pignatelli M."/>
            <person name="Herrero J."/>
            <person name="Beal K."/>
            <person name="Nozawa M."/>
            <person name="Li Q."/>
            <person name="Wang J."/>
            <person name="Zhang H."/>
            <person name="Yu L."/>
            <person name="Shigenobu S."/>
            <person name="Wang J."/>
            <person name="Liu J."/>
            <person name="Flicek P."/>
            <person name="Searle S."/>
            <person name="Wang J."/>
            <person name="Kuratani S."/>
            <person name="Yin Y."/>
            <person name="Aken B."/>
            <person name="Zhang G."/>
            <person name="Irie N."/>
        </authorList>
    </citation>
    <scope>NUCLEOTIDE SEQUENCE [LARGE SCALE GENOMIC DNA]</scope>
</reference>
<gene>
    <name evidence="1" type="ORF">UY3_17306</name>
</gene>
<evidence type="ECO:0000313" key="1">
    <source>
        <dbReference type="EMBL" id="EMP25616.1"/>
    </source>
</evidence>
<sequence>MTENHVFHTSECSASFNAKPFCVSIGPAPSENQLDAKVTYFPSSESCKTWINDPQRCLQCCRNHVGPGYERHKVLSTSTYYFRL</sequence>
<accession>M7AKD2</accession>
<keyword evidence="2" id="KW-1185">Reference proteome</keyword>